<reference evidence="1 2" key="1">
    <citation type="journal article" date="2023" name="IMA Fungus">
        <title>Comparative genomic study of the Penicillium genus elucidates a diverse pangenome and 15 lateral gene transfer events.</title>
        <authorList>
            <person name="Petersen C."/>
            <person name="Sorensen T."/>
            <person name="Nielsen M.R."/>
            <person name="Sondergaard T.E."/>
            <person name="Sorensen J.L."/>
            <person name="Fitzpatrick D.A."/>
            <person name="Frisvad J.C."/>
            <person name="Nielsen K.L."/>
        </authorList>
    </citation>
    <scope>NUCLEOTIDE SEQUENCE [LARGE SCALE GENOMIC DNA]</scope>
    <source>
        <strain evidence="1 2">IBT 3361</strain>
    </source>
</reference>
<proteinExistence type="predicted"/>
<name>A0ABQ8WLZ8_PENCH</name>
<protein>
    <recommendedName>
        <fullName evidence="3">N-acetyltransferase domain-containing protein</fullName>
    </recommendedName>
</protein>
<sequence length="252" mass="28046">MTTQTYKTVTAHEVTDTMLEEAAKLFSENYGIWGRHSGKAGDPVKLSARRLRQQYLPNATDTVVSYYVMVTVDGYLAGNAFACRWKCDGMMVCWVTQLVVDKDYRDNGLATGLLRSLRKTTDDIYGIMSSHPAACLAAAKSFGTTIEKISLDFIRRKAHRTMKSSPIPYIQNATLRGTIFQPEDTSGMVSGVNTGFFVDHEEPQKVLQAVRGNWQWPLGDLPDGHEYLLVMPAKHRRPTPSSLPLGEAGRPD</sequence>
<dbReference type="InterPro" id="IPR016181">
    <property type="entry name" value="Acyl_CoA_acyltransferase"/>
</dbReference>
<evidence type="ECO:0000313" key="2">
    <source>
        <dbReference type="Proteomes" id="UP001220256"/>
    </source>
</evidence>
<keyword evidence="2" id="KW-1185">Reference proteome</keyword>
<evidence type="ECO:0000313" key="1">
    <source>
        <dbReference type="EMBL" id="KAJ5270026.1"/>
    </source>
</evidence>
<dbReference type="Proteomes" id="UP001220256">
    <property type="component" value="Unassembled WGS sequence"/>
</dbReference>
<dbReference type="Gene3D" id="3.40.630.30">
    <property type="match status" value="1"/>
</dbReference>
<organism evidence="1 2">
    <name type="scientific">Penicillium chrysogenum</name>
    <name type="common">Penicillium notatum</name>
    <dbReference type="NCBI Taxonomy" id="5076"/>
    <lineage>
        <taxon>Eukaryota</taxon>
        <taxon>Fungi</taxon>
        <taxon>Dikarya</taxon>
        <taxon>Ascomycota</taxon>
        <taxon>Pezizomycotina</taxon>
        <taxon>Eurotiomycetes</taxon>
        <taxon>Eurotiomycetidae</taxon>
        <taxon>Eurotiales</taxon>
        <taxon>Aspergillaceae</taxon>
        <taxon>Penicillium</taxon>
        <taxon>Penicillium chrysogenum species complex</taxon>
    </lineage>
</organism>
<dbReference type="EMBL" id="JAPVEB010000003">
    <property type="protein sequence ID" value="KAJ5270026.1"/>
    <property type="molecule type" value="Genomic_DNA"/>
</dbReference>
<comment type="caution">
    <text evidence="1">The sequence shown here is derived from an EMBL/GenBank/DDBJ whole genome shotgun (WGS) entry which is preliminary data.</text>
</comment>
<evidence type="ECO:0008006" key="3">
    <source>
        <dbReference type="Google" id="ProtNLM"/>
    </source>
</evidence>
<gene>
    <name evidence="1" type="ORF">N7505_005784</name>
</gene>
<dbReference type="SUPFAM" id="SSF55729">
    <property type="entry name" value="Acyl-CoA N-acyltransferases (Nat)"/>
    <property type="match status" value="1"/>
</dbReference>
<accession>A0ABQ8WLZ8</accession>